<evidence type="ECO:0000313" key="2">
    <source>
        <dbReference type="EMBL" id="MBB4700484.1"/>
    </source>
</evidence>
<feature type="transmembrane region" description="Helical" evidence="1">
    <location>
        <begin position="62"/>
        <end position="81"/>
    </location>
</feature>
<dbReference type="AlphaFoldDB" id="A0A7W7D548"/>
<keyword evidence="3" id="KW-1185">Reference proteome</keyword>
<comment type="caution">
    <text evidence="2">The sequence shown here is derived from an EMBL/GenBank/DDBJ whole genome shotgun (WGS) entry which is preliminary data.</text>
</comment>
<accession>A0A7W7D548</accession>
<keyword evidence="1" id="KW-0812">Transmembrane</keyword>
<dbReference type="EMBL" id="JACHND010000001">
    <property type="protein sequence ID" value="MBB4700484.1"/>
    <property type="molecule type" value="Genomic_DNA"/>
</dbReference>
<evidence type="ECO:0000256" key="1">
    <source>
        <dbReference type="SAM" id="Phobius"/>
    </source>
</evidence>
<evidence type="ECO:0000313" key="3">
    <source>
        <dbReference type="Proteomes" id="UP000542210"/>
    </source>
</evidence>
<dbReference type="RefSeq" id="WP_184878750.1">
    <property type="nucleotide sequence ID" value="NZ_BOOV01000034.1"/>
</dbReference>
<protein>
    <submittedName>
        <fullName evidence="2">Phosphoglycerol transferase MdoB-like AlkP superfamily enzyme</fullName>
    </submittedName>
</protein>
<keyword evidence="1" id="KW-1133">Transmembrane helix</keyword>
<keyword evidence="1" id="KW-0472">Membrane</keyword>
<sequence length="165" mass="17959">MPTTGVDFLNPHDAQSSLDDIRRFQDTTRNEIVRRAFAMPRVIVVALGLFLGFASTDLGTPWQPVCFALGFVLYIGVGIVYEYRASVQRQPTMQEMLYHGMVLIGVFVVFVVGRVLGFALFHAPAHGLMSQAMVGAVLAAVAYVAATPINRSVMRSLVRQGGGRG</sequence>
<organism evidence="2 3">
    <name type="scientific">Sphaerisporangium siamense</name>
    <dbReference type="NCBI Taxonomy" id="795645"/>
    <lineage>
        <taxon>Bacteria</taxon>
        <taxon>Bacillati</taxon>
        <taxon>Actinomycetota</taxon>
        <taxon>Actinomycetes</taxon>
        <taxon>Streptosporangiales</taxon>
        <taxon>Streptosporangiaceae</taxon>
        <taxon>Sphaerisporangium</taxon>
    </lineage>
</organism>
<feature type="transmembrane region" description="Helical" evidence="1">
    <location>
        <begin position="38"/>
        <end position="56"/>
    </location>
</feature>
<gene>
    <name evidence="2" type="ORF">BJ982_002028</name>
</gene>
<dbReference type="GO" id="GO:0016740">
    <property type="term" value="F:transferase activity"/>
    <property type="evidence" value="ECO:0007669"/>
    <property type="project" value="UniProtKB-KW"/>
</dbReference>
<feature type="transmembrane region" description="Helical" evidence="1">
    <location>
        <begin position="128"/>
        <end position="146"/>
    </location>
</feature>
<feature type="transmembrane region" description="Helical" evidence="1">
    <location>
        <begin position="102"/>
        <end position="122"/>
    </location>
</feature>
<name>A0A7W7D548_9ACTN</name>
<reference evidence="2 3" key="1">
    <citation type="submission" date="2020-08" db="EMBL/GenBank/DDBJ databases">
        <title>Sequencing the genomes of 1000 actinobacteria strains.</title>
        <authorList>
            <person name="Klenk H.-P."/>
        </authorList>
    </citation>
    <scope>NUCLEOTIDE SEQUENCE [LARGE SCALE GENOMIC DNA]</scope>
    <source>
        <strain evidence="2 3">DSM 45784</strain>
    </source>
</reference>
<dbReference type="Proteomes" id="UP000542210">
    <property type="component" value="Unassembled WGS sequence"/>
</dbReference>
<proteinExistence type="predicted"/>
<keyword evidence="2" id="KW-0808">Transferase</keyword>